<accession>A0A6J8BS28</accession>
<dbReference type="InterPro" id="IPR027417">
    <property type="entry name" value="P-loop_NTPase"/>
</dbReference>
<gene>
    <name evidence="2" type="ORF">MCOR_21590</name>
</gene>
<dbReference type="EMBL" id="CACVKT020003840">
    <property type="protein sequence ID" value="CAC5386111.1"/>
    <property type="molecule type" value="Genomic_DNA"/>
</dbReference>
<evidence type="ECO:0000313" key="3">
    <source>
        <dbReference type="Proteomes" id="UP000507470"/>
    </source>
</evidence>
<dbReference type="InterPro" id="IPR049050">
    <property type="entry name" value="nSTAND3"/>
</dbReference>
<keyword evidence="3" id="KW-1185">Reference proteome</keyword>
<dbReference type="SUPFAM" id="SSF52540">
    <property type="entry name" value="P-loop containing nucleoside triphosphate hydrolases"/>
    <property type="match status" value="2"/>
</dbReference>
<protein>
    <recommendedName>
        <fullName evidence="1">Novel STAND NTPase 3 domain-containing protein</fullName>
    </recommendedName>
</protein>
<dbReference type="CDD" id="cd01983">
    <property type="entry name" value="SIMIBI"/>
    <property type="match status" value="1"/>
</dbReference>
<organism evidence="2 3">
    <name type="scientific">Mytilus coruscus</name>
    <name type="common">Sea mussel</name>
    <dbReference type="NCBI Taxonomy" id="42192"/>
    <lineage>
        <taxon>Eukaryota</taxon>
        <taxon>Metazoa</taxon>
        <taxon>Spiralia</taxon>
        <taxon>Lophotrochozoa</taxon>
        <taxon>Mollusca</taxon>
        <taxon>Bivalvia</taxon>
        <taxon>Autobranchia</taxon>
        <taxon>Pteriomorphia</taxon>
        <taxon>Mytilida</taxon>
        <taxon>Mytiloidea</taxon>
        <taxon>Mytilidae</taxon>
        <taxon>Mytilinae</taxon>
        <taxon>Mytilus</taxon>
    </lineage>
</organism>
<evidence type="ECO:0000259" key="1">
    <source>
        <dbReference type="Pfam" id="PF20720"/>
    </source>
</evidence>
<dbReference type="Proteomes" id="UP000507470">
    <property type="component" value="Unassembled WGS sequence"/>
</dbReference>
<reference evidence="2 3" key="1">
    <citation type="submission" date="2020-06" db="EMBL/GenBank/DDBJ databases">
        <authorList>
            <person name="Li R."/>
            <person name="Bekaert M."/>
        </authorList>
    </citation>
    <scope>NUCLEOTIDE SEQUENCE [LARGE SCALE GENOMIC DNA]</scope>
    <source>
        <strain evidence="3">wild</strain>
    </source>
</reference>
<sequence length="297" mass="34170">MENRKTSLSIGENKITTISKEEENYVRISLLLSGISQRAVRVLFDSEFHPSCLNASIKKKPNKLNDLKQKKIINQSQWDLLFSRKAVCRLGDQSMLDNCKELRTTIMDHSTVPKSSNQLNIGSMERDEFQICWNQASQYVFKCIQIHSCVSITASSGVGKTVTLRHVALQMADDGYNVLLVTNPCDIVKFNNPNKKHYKQSIAELNLKAKTSYIIKDCIYDCFPLICKLYSVNPQLNITDFFQNPFSVYELEIDKLHQNGHFGKYCALALCVMFNNRLEEEWLTDETDKEIKIKKYT</sequence>
<dbReference type="OrthoDB" id="6083162at2759"/>
<feature type="domain" description="Novel STAND NTPase 3" evidence="1">
    <location>
        <begin position="135"/>
        <end position="196"/>
    </location>
</feature>
<name>A0A6J8BS28_MYTCO</name>
<evidence type="ECO:0000313" key="2">
    <source>
        <dbReference type="EMBL" id="CAC5386111.1"/>
    </source>
</evidence>
<dbReference type="AlphaFoldDB" id="A0A6J8BS28"/>
<dbReference type="Pfam" id="PF20720">
    <property type="entry name" value="nSTAND3"/>
    <property type="match status" value="1"/>
</dbReference>
<proteinExistence type="predicted"/>